<dbReference type="Proteomes" id="UP001188597">
    <property type="component" value="Unassembled WGS sequence"/>
</dbReference>
<dbReference type="PANTHER" id="PTHR11467:SF130">
    <property type="entry name" value="HISTONE H1-LIKE ISOFORM X1"/>
    <property type="match status" value="1"/>
</dbReference>
<comment type="caution">
    <text evidence="9">The sequence shown here is derived from an EMBL/GenBank/DDBJ whole genome shotgun (WGS) entry which is preliminary data.</text>
</comment>
<dbReference type="Pfam" id="PF00538">
    <property type="entry name" value="Linker_histone"/>
    <property type="match status" value="1"/>
</dbReference>
<reference evidence="9" key="1">
    <citation type="submission" date="2022-12" db="EMBL/GenBank/DDBJ databases">
        <title>Draft genome assemblies for two species of Escallonia (Escalloniales).</title>
        <authorList>
            <person name="Chanderbali A."/>
            <person name="Dervinis C."/>
            <person name="Anghel I."/>
            <person name="Soltis D."/>
            <person name="Soltis P."/>
            <person name="Zapata F."/>
        </authorList>
    </citation>
    <scope>NUCLEOTIDE SEQUENCE</scope>
    <source>
        <strain evidence="9">UCBG64.0493</strain>
        <tissue evidence="9">Leaf</tissue>
    </source>
</reference>
<gene>
    <name evidence="9" type="ORF">RJ639_014229</name>
</gene>
<dbReference type="InterPro" id="IPR036388">
    <property type="entry name" value="WH-like_DNA-bd_sf"/>
</dbReference>
<comment type="similarity">
    <text evidence="6">Belongs to the histone H1/H5 family.</text>
</comment>
<dbReference type="EMBL" id="JAVXUP010001784">
    <property type="protein sequence ID" value="KAK3008117.1"/>
    <property type="molecule type" value="Genomic_DNA"/>
</dbReference>
<evidence type="ECO:0000259" key="8">
    <source>
        <dbReference type="PROSITE" id="PS51504"/>
    </source>
</evidence>
<dbReference type="GO" id="GO:0006334">
    <property type="term" value="P:nucleosome assembly"/>
    <property type="evidence" value="ECO:0007669"/>
    <property type="project" value="InterPro"/>
</dbReference>
<feature type="domain" description="H15" evidence="8">
    <location>
        <begin position="27"/>
        <end position="97"/>
    </location>
</feature>
<dbReference type="InterPro" id="IPR005819">
    <property type="entry name" value="H1/H5"/>
</dbReference>
<dbReference type="GO" id="GO:0005634">
    <property type="term" value="C:nucleus"/>
    <property type="evidence" value="ECO:0007669"/>
    <property type="project" value="UniProtKB-SubCell"/>
</dbReference>
<evidence type="ECO:0000256" key="3">
    <source>
        <dbReference type="ARBA" id="ARBA00022454"/>
    </source>
</evidence>
<feature type="region of interest" description="Disordered" evidence="7">
    <location>
        <begin position="147"/>
        <end position="168"/>
    </location>
</feature>
<evidence type="ECO:0000256" key="6">
    <source>
        <dbReference type="RuleBase" id="RU003894"/>
    </source>
</evidence>
<dbReference type="GO" id="GO:0000786">
    <property type="term" value="C:nucleosome"/>
    <property type="evidence" value="ECO:0007669"/>
    <property type="project" value="InterPro"/>
</dbReference>
<evidence type="ECO:0000256" key="2">
    <source>
        <dbReference type="ARBA" id="ARBA00004286"/>
    </source>
</evidence>
<feature type="compositionally biased region" description="Basic residues" evidence="7">
    <location>
        <begin position="155"/>
        <end position="168"/>
    </location>
</feature>
<name>A0AA89AMM1_9ASTE</name>
<keyword evidence="5 6" id="KW-0539">Nucleus</keyword>
<dbReference type="GO" id="GO:0030527">
    <property type="term" value="F:structural constituent of chromatin"/>
    <property type="evidence" value="ECO:0007669"/>
    <property type="project" value="InterPro"/>
</dbReference>
<protein>
    <recommendedName>
        <fullName evidence="8">H15 domain-containing protein</fullName>
    </recommendedName>
</protein>
<sequence>MVKAAAAMALAKKKSTAKPTDPPSSTLHPPYFQMISEAISSLKDRTGSSQPAIAKFIEEKYQNQLPPNFKKVLSVQLKKFVKSEKLAKVKNSYKIAASEKVKIVAAAVKVTHKTKDVKKVKVTATNLPKKAAKKVLEKAVKTKRLSQVKTPEALKKKKKKASLPPKRKAVKPRYCKEWAVSKLQRRLFHAS</sequence>
<dbReference type="CDD" id="cd00073">
    <property type="entry name" value="H15"/>
    <property type="match status" value="1"/>
</dbReference>
<dbReference type="GO" id="GO:0045910">
    <property type="term" value="P:negative regulation of DNA recombination"/>
    <property type="evidence" value="ECO:0007669"/>
    <property type="project" value="TreeGrafter"/>
</dbReference>
<evidence type="ECO:0000256" key="1">
    <source>
        <dbReference type="ARBA" id="ARBA00004123"/>
    </source>
</evidence>
<evidence type="ECO:0000313" key="10">
    <source>
        <dbReference type="Proteomes" id="UP001188597"/>
    </source>
</evidence>
<dbReference type="SUPFAM" id="SSF46785">
    <property type="entry name" value="Winged helix' DNA-binding domain"/>
    <property type="match status" value="1"/>
</dbReference>
<keyword evidence="4 6" id="KW-0238">DNA-binding</keyword>
<dbReference type="GO" id="GO:0003690">
    <property type="term" value="F:double-stranded DNA binding"/>
    <property type="evidence" value="ECO:0007669"/>
    <property type="project" value="TreeGrafter"/>
</dbReference>
<dbReference type="GO" id="GO:0030261">
    <property type="term" value="P:chromosome condensation"/>
    <property type="evidence" value="ECO:0007669"/>
    <property type="project" value="TreeGrafter"/>
</dbReference>
<evidence type="ECO:0000256" key="4">
    <source>
        <dbReference type="ARBA" id="ARBA00023125"/>
    </source>
</evidence>
<dbReference type="InterPro" id="IPR005818">
    <property type="entry name" value="Histone_H1/H5_H15"/>
</dbReference>
<feature type="region of interest" description="Disordered" evidence="7">
    <location>
        <begin position="1"/>
        <end position="27"/>
    </location>
</feature>
<keyword evidence="3 6" id="KW-0158">Chromosome</keyword>
<keyword evidence="10" id="KW-1185">Reference proteome</keyword>
<dbReference type="PANTHER" id="PTHR11467">
    <property type="entry name" value="HISTONE H1"/>
    <property type="match status" value="1"/>
</dbReference>
<evidence type="ECO:0000256" key="5">
    <source>
        <dbReference type="ARBA" id="ARBA00023242"/>
    </source>
</evidence>
<dbReference type="GO" id="GO:0031492">
    <property type="term" value="F:nucleosomal DNA binding"/>
    <property type="evidence" value="ECO:0007669"/>
    <property type="project" value="TreeGrafter"/>
</dbReference>
<dbReference type="PROSITE" id="PS51504">
    <property type="entry name" value="H15"/>
    <property type="match status" value="1"/>
</dbReference>
<evidence type="ECO:0000313" key="9">
    <source>
        <dbReference type="EMBL" id="KAK3008117.1"/>
    </source>
</evidence>
<comment type="subcellular location">
    <subcellularLocation>
        <location evidence="2">Chromosome</location>
    </subcellularLocation>
    <subcellularLocation>
        <location evidence="1 6">Nucleus</location>
    </subcellularLocation>
</comment>
<organism evidence="9 10">
    <name type="scientific">Escallonia herrerae</name>
    <dbReference type="NCBI Taxonomy" id="1293975"/>
    <lineage>
        <taxon>Eukaryota</taxon>
        <taxon>Viridiplantae</taxon>
        <taxon>Streptophyta</taxon>
        <taxon>Embryophyta</taxon>
        <taxon>Tracheophyta</taxon>
        <taxon>Spermatophyta</taxon>
        <taxon>Magnoliopsida</taxon>
        <taxon>eudicotyledons</taxon>
        <taxon>Gunneridae</taxon>
        <taxon>Pentapetalae</taxon>
        <taxon>asterids</taxon>
        <taxon>campanulids</taxon>
        <taxon>Escalloniales</taxon>
        <taxon>Escalloniaceae</taxon>
        <taxon>Escallonia</taxon>
    </lineage>
</organism>
<accession>A0AA89AMM1</accession>
<dbReference type="PRINTS" id="PR00624">
    <property type="entry name" value="HISTONEH5"/>
</dbReference>
<dbReference type="SMART" id="SM00526">
    <property type="entry name" value="H15"/>
    <property type="match status" value="1"/>
</dbReference>
<evidence type="ECO:0000256" key="7">
    <source>
        <dbReference type="SAM" id="MobiDB-lite"/>
    </source>
</evidence>
<dbReference type="AlphaFoldDB" id="A0AA89AMM1"/>
<feature type="compositionally biased region" description="Low complexity" evidence="7">
    <location>
        <begin position="1"/>
        <end position="10"/>
    </location>
</feature>
<dbReference type="Gene3D" id="1.10.10.10">
    <property type="entry name" value="Winged helix-like DNA-binding domain superfamily/Winged helix DNA-binding domain"/>
    <property type="match status" value="1"/>
</dbReference>
<dbReference type="InterPro" id="IPR036390">
    <property type="entry name" value="WH_DNA-bd_sf"/>
</dbReference>
<proteinExistence type="inferred from homology"/>